<organism evidence="1 2">
    <name type="scientific">Streptomyces andamanensis</name>
    <dbReference type="NCBI Taxonomy" id="1565035"/>
    <lineage>
        <taxon>Bacteria</taxon>
        <taxon>Bacillati</taxon>
        <taxon>Actinomycetota</taxon>
        <taxon>Actinomycetes</taxon>
        <taxon>Kitasatosporales</taxon>
        <taxon>Streptomycetaceae</taxon>
        <taxon>Streptomyces</taxon>
    </lineage>
</organism>
<name>A0ABV8TCC4_9ACTN</name>
<evidence type="ECO:0000313" key="1">
    <source>
        <dbReference type="EMBL" id="MFC4328291.1"/>
    </source>
</evidence>
<accession>A0ABV8TCC4</accession>
<keyword evidence="2" id="KW-1185">Reference proteome</keyword>
<protein>
    <submittedName>
        <fullName evidence="1">Uncharacterized protein</fullName>
    </submittedName>
</protein>
<evidence type="ECO:0000313" key="2">
    <source>
        <dbReference type="Proteomes" id="UP001595824"/>
    </source>
</evidence>
<dbReference type="RefSeq" id="WP_381738444.1">
    <property type="nucleotide sequence ID" value="NZ_JBHSDP010000011.1"/>
</dbReference>
<comment type="caution">
    <text evidence="1">The sequence shown here is derived from an EMBL/GenBank/DDBJ whole genome shotgun (WGS) entry which is preliminary data.</text>
</comment>
<proteinExistence type="predicted"/>
<dbReference type="Proteomes" id="UP001595824">
    <property type="component" value="Unassembled WGS sequence"/>
</dbReference>
<gene>
    <name evidence="1" type="ORF">ACFPC0_10685</name>
</gene>
<dbReference type="EMBL" id="JBHSDP010000011">
    <property type="protein sequence ID" value="MFC4328291.1"/>
    <property type="molecule type" value="Genomic_DNA"/>
</dbReference>
<reference evidence="2" key="1">
    <citation type="journal article" date="2019" name="Int. J. Syst. Evol. Microbiol.">
        <title>The Global Catalogue of Microorganisms (GCM) 10K type strain sequencing project: providing services to taxonomists for standard genome sequencing and annotation.</title>
        <authorList>
            <consortium name="The Broad Institute Genomics Platform"/>
            <consortium name="The Broad Institute Genome Sequencing Center for Infectious Disease"/>
            <person name="Wu L."/>
            <person name="Ma J."/>
        </authorList>
    </citation>
    <scope>NUCLEOTIDE SEQUENCE [LARGE SCALE GENOMIC DNA]</scope>
    <source>
        <strain evidence="2">PCU 347</strain>
    </source>
</reference>
<sequence length="105" mass="11398">MLLDFAHHEPVLVYFDPDRVTTPAEVCGTDSDADAGVWVPVTACAIAAQRQLPDGVPCPNTMTVNPPCPGCGRRTTMEPWQDATGSGWQCHAMDCLHHSQDGEYE</sequence>